<keyword evidence="4" id="KW-1185">Reference proteome</keyword>
<dbReference type="RefSeq" id="WP_190941797.1">
    <property type="nucleotide sequence ID" value="NZ_JACJSI010000029.1"/>
</dbReference>
<name>A0ABR8DSC0_9NOSO</name>
<dbReference type="PROSITE" id="PS00101">
    <property type="entry name" value="HEXAPEP_TRANSFERASES"/>
    <property type="match status" value="1"/>
</dbReference>
<sequence>MNDLTNQPPDCQTSLTLPCNVQVGLNSVINHDERCFARFQSRINPALLVGENCTLDYVHFALGKAARVEIGNYCYLTSVILLCEQEICIGNYVVLGWNTTIADTDFHPIAPAERIADAIACSPLGKGRLRPPVMCQSVIIEDDVWVGPNVTILKGVRIGAGAWIEAGALVTRNIPPRSRVMGNPAQVIGEVET</sequence>
<dbReference type="PANTHER" id="PTHR23416">
    <property type="entry name" value="SIALIC ACID SYNTHASE-RELATED"/>
    <property type="match status" value="1"/>
</dbReference>
<evidence type="ECO:0000313" key="3">
    <source>
        <dbReference type="EMBL" id="MBD2531090.1"/>
    </source>
</evidence>
<gene>
    <name evidence="3" type="ORF">H6G97_16470</name>
</gene>
<dbReference type="Gene3D" id="2.160.10.10">
    <property type="entry name" value="Hexapeptide repeat proteins"/>
    <property type="match status" value="1"/>
</dbReference>
<dbReference type="GO" id="GO:0016746">
    <property type="term" value="F:acyltransferase activity"/>
    <property type="evidence" value="ECO:0007669"/>
    <property type="project" value="UniProtKB-KW"/>
</dbReference>
<proteinExistence type="predicted"/>
<dbReference type="Pfam" id="PF00132">
    <property type="entry name" value="Hexapep"/>
    <property type="match status" value="1"/>
</dbReference>
<dbReference type="EMBL" id="JACJSI010000029">
    <property type="protein sequence ID" value="MBD2531090.1"/>
    <property type="molecule type" value="Genomic_DNA"/>
</dbReference>
<keyword evidence="3" id="KW-0012">Acyltransferase</keyword>
<evidence type="ECO:0000256" key="1">
    <source>
        <dbReference type="ARBA" id="ARBA00022679"/>
    </source>
</evidence>
<dbReference type="InterPro" id="IPR011004">
    <property type="entry name" value="Trimer_LpxA-like_sf"/>
</dbReference>
<evidence type="ECO:0000256" key="2">
    <source>
        <dbReference type="ARBA" id="ARBA00022737"/>
    </source>
</evidence>
<organism evidence="3 4">
    <name type="scientific">Nostoc flagelliforme FACHB-838</name>
    <dbReference type="NCBI Taxonomy" id="2692904"/>
    <lineage>
        <taxon>Bacteria</taxon>
        <taxon>Bacillati</taxon>
        <taxon>Cyanobacteriota</taxon>
        <taxon>Cyanophyceae</taxon>
        <taxon>Nostocales</taxon>
        <taxon>Nostocaceae</taxon>
        <taxon>Nostoc</taxon>
    </lineage>
</organism>
<dbReference type="InterPro" id="IPR018357">
    <property type="entry name" value="Hexapep_transf_CS"/>
</dbReference>
<evidence type="ECO:0000313" key="4">
    <source>
        <dbReference type="Proteomes" id="UP000623440"/>
    </source>
</evidence>
<dbReference type="SUPFAM" id="SSF51161">
    <property type="entry name" value="Trimeric LpxA-like enzymes"/>
    <property type="match status" value="1"/>
</dbReference>
<reference evidence="3 4" key="1">
    <citation type="journal article" date="2020" name="ISME J.">
        <title>Comparative genomics reveals insights into cyanobacterial evolution and habitat adaptation.</title>
        <authorList>
            <person name="Chen M.Y."/>
            <person name="Teng W.K."/>
            <person name="Zhao L."/>
            <person name="Hu C.X."/>
            <person name="Zhou Y.K."/>
            <person name="Han B.P."/>
            <person name="Song L.R."/>
            <person name="Shu W.S."/>
        </authorList>
    </citation>
    <scope>NUCLEOTIDE SEQUENCE [LARGE SCALE GENOMIC DNA]</scope>
    <source>
        <strain evidence="3 4">FACHB-838</strain>
    </source>
</reference>
<dbReference type="CDD" id="cd04647">
    <property type="entry name" value="LbH_MAT_like"/>
    <property type="match status" value="1"/>
</dbReference>
<dbReference type="InterPro" id="IPR051159">
    <property type="entry name" value="Hexapeptide_acetyltransf"/>
</dbReference>
<keyword evidence="1" id="KW-0808">Transferase</keyword>
<dbReference type="PANTHER" id="PTHR23416:SF78">
    <property type="entry name" value="LIPOPOLYSACCHARIDE BIOSYNTHESIS O-ACETYL TRANSFERASE WBBJ-RELATED"/>
    <property type="match status" value="1"/>
</dbReference>
<accession>A0ABR8DSC0</accession>
<protein>
    <submittedName>
        <fullName evidence="3">Acyltransferase</fullName>
    </submittedName>
</protein>
<keyword evidence="2" id="KW-0677">Repeat</keyword>
<comment type="caution">
    <text evidence="3">The sequence shown here is derived from an EMBL/GenBank/DDBJ whole genome shotgun (WGS) entry which is preliminary data.</text>
</comment>
<dbReference type="InterPro" id="IPR001451">
    <property type="entry name" value="Hexapep"/>
</dbReference>
<dbReference type="Proteomes" id="UP000623440">
    <property type="component" value="Unassembled WGS sequence"/>
</dbReference>